<dbReference type="HOGENOM" id="CLU_020999_3_1_1"/>
<reference evidence="3" key="2">
    <citation type="submission" date="2015-01" db="EMBL/GenBank/DDBJ databases">
        <title>Evolutionary Origins and Diversification of the Mycorrhizal Mutualists.</title>
        <authorList>
            <consortium name="DOE Joint Genome Institute"/>
            <consortium name="Mycorrhizal Genomics Consortium"/>
            <person name="Kohler A."/>
            <person name="Kuo A."/>
            <person name="Nagy L.G."/>
            <person name="Floudas D."/>
            <person name="Copeland A."/>
            <person name="Barry K.W."/>
            <person name="Cichocki N."/>
            <person name="Veneault-Fourrey C."/>
            <person name="LaButti K."/>
            <person name="Lindquist E.A."/>
            <person name="Lipzen A."/>
            <person name="Lundell T."/>
            <person name="Morin E."/>
            <person name="Murat C."/>
            <person name="Riley R."/>
            <person name="Ohm R."/>
            <person name="Sun H."/>
            <person name="Tunlid A."/>
            <person name="Henrissat B."/>
            <person name="Grigoriev I.V."/>
            <person name="Hibbett D.S."/>
            <person name="Martin F."/>
        </authorList>
    </citation>
    <scope>NUCLEOTIDE SEQUENCE [LARGE SCALE GENOMIC DNA]</scope>
    <source>
        <strain evidence="3">F 1598</strain>
    </source>
</reference>
<name>A0A0C3AYW9_PILCF</name>
<keyword evidence="3" id="KW-1185">Reference proteome</keyword>
<feature type="domain" description="F-box" evidence="1">
    <location>
        <begin position="82"/>
        <end position="134"/>
    </location>
</feature>
<dbReference type="SUPFAM" id="SSF52047">
    <property type="entry name" value="RNI-like"/>
    <property type="match status" value="1"/>
</dbReference>
<sequence length="552" mass="62773">MATLNDVNTLQVEIANHEFQKEIYLHSTFQQDFHQKHDEITAREAQIAGLRGRLNQLISALPETERLALASATHNQQTHPLISSLPYELLSDIFGKGPIDPQSRTTFALSVSQVSRQWREVAIRTPFLWSGICLFPWRTQGGYHRFLQILLERFHGHPLDIKLTLRDLQNPNGQTNRMRKRFDYLNARQNSDALSTDFLMSFNEPIVDHCLQAQLSMFIPEVSRWRTFNYECDESNDVSQITNCLADLSAPMLESFHILTFASAVPELIKPLKIFDGGAPKLSLIHIRGTSALSCLPPLSSVTTLHLDASCMEPMGGAEFLQMLKNLQTLASLHLDGIVVDLYDLYLLAIQGIYVEISTLRFFSFSANASPKYCIESILNTIRCPAIESMTISGLEDTYSFARSGMQTLPLPPFPSLRTMELNGISCNKFAKHFDFSHIFALHTISFTECTSPMALLHLLFPIGRADKETVWPLLRVIELTHVRKKEADGICEIIWHRQACGKPIEAIVFDPVSLDRFPERVNWMKQHVVVRRGKVVFYPEEIARAMRNFDI</sequence>
<evidence type="ECO:0000259" key="1">
    <source>
        <dbReference type="Pfam" id="PF12937"/>
    </source>
</evidence>
<gene>
    <name evidence="2" type="ORF">PILCRDRAFT_10609</name>
</gene>
<dbReference type="EMBL" id="KN833011">
    <property type="protein sequence ID" value="KIM79198.1"/>
    <property type="molecule type" value="Genomic_DNA"/>
</dbReference>
<organism evidence="2 3">
    <name type="scientific">Piloderma croceum (strain F 1598)</name>
    <dbReference type="NCBI Taxonomy" id="765440"/>
    <lineage>
        <taxon>Eukaryota</taxon>
        <taxon>Fungi</taxon>
        <taxon>Dikarya</taxon>
        <taxon>Basidiomycota</taxon>
        <taxon>Agaricomycotina</taxon>
        <taxon>Agaricomycetes</taxon>
        <taxon>Agaricomycetidae</taxon>
        <taxon>Atheliales</taxon>
        <taxon>Atheliaceae</taxon>
        <taxon>Piloderma</taxon>
    </lineage>
</organism>
<dbReference type="Pfam" id="PF12937">
    <property type="entry name" value="F-box-like"/>
    <property type="match status" value="1"/>
</dbReference>
<dbReference type="Gene3D" id="1.20.1280.50">
    <property type="match status" value="1"/>
</dbReference>
<dbReference type="InParanoid" id="A0A0C3AYW9"/>
<evidence type="ECO:0000313" key="3">
    <source>
        <dbReference type="Proteomes" id="UP000054166"/>
    </source>
</evidence>
<accession>A0A0C3AYW9</accession>
<dbReference type="Proteomes" id="UP000054166">
    <property type="component" value="Unassembled WGS sequence"/>
</dbReference>
<proteinExistence type="predicted"/>
<dbReference type="OrthoDB" id="3244423at2759"/>
<protein>
    <recommendedName>
        <fullName evidence="1">F-box domain-containing protein</fullName>
    </recommendedName>
</protein>
<dbReference type="SUPFAM" id="SSF81383">
    <property type="entry name" value="F-box domain"/>
    <property type="match status" value="1"/>
</dbReference>
<reference evidence="2 3" key="1">
    <citation type="submission" date="2014-04" db="EMBL/GenBank/DDBJ databases">
        <authorList>
            <consortium name="DOE Joint Genome Institute"/>
            <person name="Kuo A."/>
            <person name="Tarkka M."/>
            <person name="Buscot F."/>
            <person name="Kohler A."/>
            <person name="Nagy L.G."/>
            <person name="Floudas D."/>
            <person name="Copeland A."/>
            <person name="Barry K.W."/>
            <person name="Cichocki N."/>
            <person name="Veneault-Fourrey C."/>
            <person name="LaButti K."/>
            <person name="Lindquist E.A."/>
            <person name="Lipzen A."/>
            <person name="Lundell T."/>
            <person name="Morin E."/>
            <person name="Murat C."/>
            <person name="Sun H."/>
            <person name="Tunlid A."/>
            <person name="Henrissat B."/>
            <person name="Grigoriev I.V."/>
            <person name="Hibbett D.S."/>
            <person name="Martin F."/>
            <person name="Nordberg H.P."/>
            <person name="Cantor M.N."/>
            <person name="Hua S.X."/>
        </authorList>
    </citation>
    <scope>NUCLEOTIDE SEQUENCE [LARGE SCALE GENOMIC DNA]</scope>
    <source>
        <strain evidence="2 3">F 1598</strain>
    </source>
</reference>
<dbReference type="AlphaFoldDB" id="A0A0C3AYW9"/>
<evidence type="ECO:0000313" key="2">
    <source>
        <dbReference type="EMBL" id="KIM79198.1"/>
    </source>
</evidence>
<dbReference type="InterPro" id="IPR036047">
    <property type="entry name" value="F-box-like_dom_sf"/>
</dbReference>
<dbReference type="InterPro" id="IPR001810">
    <property type="entry name" value="F-box_dom"/>
</dbReference>